<organism evidence="4 5">
    <name type="scientific">Mycena pura</name>
    <dbReference type="NCBI Taxonomy" id="153505"/>
    <lineage>
        <taxon>Eukaryota</taxon>
        <taxon>Fungi</taxon>
        <taxon>Dikarya</taxon>
        <taxon>Basidiomycota</taxon>
        <taxon>Agaricomycotina</taxon>
        <taxon>Agaricomycetes</taxon>
        <taxon>Agaricomycetidae</taxon>
        <taxon>Agaricales</taxon>
        <taxon>Marasmiineae</taxon>
        <taxon>Mycenaceae</taxon>
        <taxon>Mycena</taxon>
    </lineage>
</organism>
<dbReference type="Proteomes" id="UP001219525">
    <property type="component" value="Unassembled WGS sequence"/>
</dbReference>
<comment type="caution">
    <text evidence="4">The sequence shown here is derived from an EMBL/GenBank/DDBJ whole genome shotgun (WGS) entry which is preliminary data.</text>
</comment>
<sequence length="304" mass="32484">MRPIHLVYVTLAAASVFAAPTATKPGLVTVSHRQDSPNLSSHTANGLLDSDVQPAAPSIVLPPVTEVFALMAASTASSNPPSPSLAAMTIHLGPGLASSPTEEHIAVPPTHTSSQNISPPYSPPLAHRSVFAAVVVLSLIAVMLAVYAGFYLRHQLHANKINGGQLHALPAEAENKENVKVPRCSVVDISRNFPRSKFSVTSSDYAISARVSSASDSESESESGSRSECESGTDSETDSCEHGSERGLMNPAHFFALRPSSMAWSRRHSRGESAPIVVRIPQFDVRRDQSRRSRSVSGGRYRWS</sequence>
<proteinExistence type="predicted"/>
<feature type="compositionally biased region" description="Low complexity" evidence="1">
    <location>
        <begin position="211"/>
        <end position="222"/>
    </location>
</feature>
<feature type="chain" id="PRO_5042013473" evidence="3">
    <location>
        <begin position="19"/>
        <end position="304"/>
    </location>
</feature>
<name>A0AAD6YB77_9AGAR</name>
<feature type="region of interest" description="Disordered" evidence="1">
    <location>
        <begin position="211"/>
        <end position="246"/>
    </location>
</feature>
<reference evidence="4" key="1">
    <citation type="submission" date="2023-03" db="EMBL/GenBank/DDBJ databases">
        <title>Massive genome expansion in bonnet fungi (Mycena s.s.) driven by repeated elements and novel gene families across ecological guilds.</title>
        <authorList>
            <consortium name="Lawrence Berkeley National Laboratory"/>
            <person name="Harder C.B."/>
            <person name="Miyauchi S."/>
            <person name="Viragh M."/>
            <person name="Kuo A."/>
            <person name="Thoen E."/>
            <person name="Andreopoulos B."/>
            <person name="Lu D."/>
            <person name="Skrede I."/>
            <person name="Drula E."/>
            <person name="Henrissat B."/>
            <person name="Morin E."/>
            <person name="Kohler A."/>
            <person name="Barry K."/>
            <person name="LaButti K."/>
            <person name="Morin E."/>
            <person name="Salamov A."/>
            <person name="Lipzen A."/>
            <person name="Mereny Z."/>
            <person name="Hegedus B."/>
            <person name="Baldrian P."/>
            <person name="Stursova M."/>
            <person name="Weitz H."/>
            <person name="Taylor A."/>
            <person name="Grigoriev I.V."/>
            <person name="Nagy L.G."/>
            <person name="Martin F."/>
            <person name="Kauserud H."/>
        </authorList>
    </citation>
    <scope>NUCLEOTIDE SEQUENCE</scope>
    <source>
        <strain evidence="4">9144</strain>
    </source>
</reference>
<evidence type="ECO:0000256" key="2">
    <source>
        <dbReference type="SAM" id="Phobius"/>
    </source>
</evidence>
<keyword evidence="2" id="KW-0812">Transmembrane</keyword>
<protein>
    <submittedName>
        <fullName evidence="4">Uncharacterized protein</fullName>
    </submittedName>
</protein>
<accession>A0AAD6YB77</accession>
<feature type="compositionally biased region" description="Low complexity" evidence="1">
    <location>
        <begin position="295"/>
        <end position="304"/>
    </location>
</feature>
<evidence type="ECO:0000313" key="4">
    <source>
        <dbReference type="EMBL" id="KAJ7211334.1"/>
    </source>
</evidence>
<dbReference type="EMBL" id="JARJCW010000026">
    <property type="protein sequence ID" value="KAJ7211334.1"/>
    <property type="molecule type" value="Genomic_DNA"/>
</dbReference>
<evidence type="ECO:0000313" key="5">
    <source>
        <dbReference type="Proteomes" id="UP001219525"/>
    </source>
</evidence>
<keyword evidence="2" id="KW-0472">Membrane</keyword>
<keyword evidence="5" id="KW-1185">Reference proteome</keyword>
<keyword evidence="3" id="KW-0732">Signal</keyword>
<dbReference type="AlphaFoldDB" id="A0AAD6YB77"/>
<feature type="transmembrane region" description="Helical" evidence="2">
    <location>
        <begin position="130"/>
        <end position="152"/>
    </location>
</feature>
<gene>
    <name evidence="4" type="ORF">GGX14DRAFT_565202</name>
</gene>
<feature type="signal peptide" evidence="3">
    <location>
        <begin position="1"/>
        <end position="18"/>
    </location>
</feature>
<evidence type="ECO:0000256" key="1">
    <source>
        <dbReference type="SAM" id="MobiDB-lite"/>
    </source>
</evidence>
<evidence type="ECO:0000256" key="3">
    <source>
        <dbReference type="SAM" id="SignalP"/>
    </source>
</evidence>
<keyword evidence="2" id="KW-1133">Transmembrane helix</keyword>
<feature type="region of interest" description="Disordered" evidence="1">
    <location>
        <begin position="281"/>
        <end position="304"/>
    </location>
</feature>